<dbReference type="RefSeq" id="XP_019763418.1">
    <property type="nucleotide sequence ID" value="XM_019907859.2"/>
</dbReference>
<dbReference type="InterPro" id="IPR027905">
    <property type="entry name" value="CFAP95"/>
</dbReference>
<accession>A0AAR5PQX9</accession>
<sequence length="189" mass="22552">MPNFKLEPIKYNPNDRRTPKMLYSKKQYNEKVKVDNWYMNIEFQPVDINPYNPKCFRLHNSHYNRLGNLDQKTLISEDHDCYRNVSPKTSHFEHNPHKFLINAYSYPYSCPNDQSKQSCPQNDADFTTTMQRSYSSPYPSKIRRLMMPKTGPENKIMKSRDECKFLDDNFVNYTKALQDMKGFRHISSL</sequence>
<evidence type="ECO:0000313" key="1">
    <source>
        <dbReference type="EnsemblMetazoa" id="XP_019763418.1"/>
    </source>
</evidence>
<dbReference type="AlphaFoldDB" id="A0AAR5PQX9"/>
<organism evidence="1 2">
    <name type="scientific">Dendroctonus ponderosae</name>
    <name type="common">Mountain pine beetle</name>
    <dbReference type="NCBI Taxonomy" id="77166"/>
    <lineage>
        <taxon>Eukaryota</taxon>
        <taxon>Metazoa</taxon>
        <taxon>Ecdysozoa</taxon>
        <taxon>Arthropoda</taxon>
        <taxon>Hexapoda</taxon>
        <taxon>Insecta</taxon>
        <taxon>Pterygota</taxon>
        <taxon>Neoptera</taxon>
        <taxon>Endopterygota</taxon>
        <taxon>Coleoptera</taxon>
        <taxon>Polyphaga</taxon>
        <taxon>Cucujiformia</taxon>
        <taxon>Curculionidae</taxon>
        <taxon>Scolytinae</taxon>
        <taxon>Dendroctonus</taxon>
    </lineage>
</organism>
<dbReference type="Proteomes" id="UP000019118">
    <property type="component" value="Unassembled WGS sequence"/>
</dbReference>
<dbReference type="EnsemblMetazoa" id="XM_019907859.1">
    <property type="protein sequence ID" value="XP_019763418.1"/>
    <property type="gene ID" value="LOC109539836"/>
</dbReference>
<reference evidence="1" key="2">
    <citation type="submission" date="2024-08" db="UniProtKB">
        <authorList>
            <consortium name="EnsemblMetazoa"/>
        </authorList>
    </citation>
    <scope>IDENTIFICATION</scope>
</reference>
<protein>
    <submittedName>
        <fullName evidence="1">Uncharacterized protein</fullName>
    </submittedName>
</protein>
<proteinExistence type="predicted"/>
<dbReference type="GeneID" id="109539836"/>
<keyword evidence="2" id="KW-1185">Reference proteome</keyword>
<dbReference type="KEGG" id="dpa:109539836"/>
<name>A0AAR5PQX9_DENPD</name>
<evidence type="ECO:0000313" key="2">
    <source>
        <dbReference type="Proteomes" id="UP000019118"/>
    </source>
</evidence>
<dbReference type="Pfam" id="PF15139">
    <property type="entry name" value="CFAP95"/>
    <property type="match status" value="1"/>
</dbReference>
<reference evidence="2" key="1">
    <citation type="journal article" date="2013" name="Genome Biol.">
        <title>Draft genome of the mountain pine beetle, Dendroctonus ponderosae Hopkins, a major forest pest.</title>
        <authorList>
            <person name="Keeling C.I."/>
            <person name="Yuen M.M."/>
            <person name="Liao N.Y."/>
            <person name="Docking T.R."/>
            <person name="Chan S.K."/>
            <person name="Taylor G.A."/>
            <person name="Palmquist D.L."/>
            <person name="Jackman S.D."/>
            <person name="Nguyen A."/>
            <person name="Li M."/>
            <person name="Henderson H."/>
            <person name="Janes J.K."/>
            <person name="Zhao Y."/>
            <person name="Pandoh P."/>
            <person name="Moore R."/>
            <person name="Sperling F.A."/>
            <person name="Huber D.P."/>
            <person name="Birol I."/>
            <person name="Jones S.J."/>
            <person name="Bohlmann J."/>
        </authorList>
    </citation>
    <scope>NUCLEOTIDE SEQUENCE</scope>
</reference>